<feature type="compositionally biased region" description="Polar residues" evidence="1">
    <location>
        <begin position="1"/>
        <end position="10"/>
    </location>
</feature>
<accession>A0A4V1IVK8</accession>
<dbReference type="EMBL" id="KZ993758">
    <property type="protein sequence ID" value="RKP04409.1"/>
    <property type="molecule type" value="Genomic_DNA"/>
</dbReference>
<dbReference type="Proteomes" id="UP000271241">
    <property type="component" value="Unassembled WGS sequence"/>
</dbReference>
<feature type="region of interest" description="Disordered" evidence="1">
    <location>
        <begin position="1"/>
        <end position="31"/>
    </location>
</feature>
<evidence type="ECO:0000256" key="1">
    <source>
        <dbReference type="SAM" id="MobiDB-lite"/>
    </source>
</evidence>
<evidence type="ECO:0000313" key="2">
    <source>
        <dbReference type="EMBL" id="RKP04409.1"/>
    </source>
</evidence>
<feature type="compositionally biased region" description="Polar residues" evidence="1">
    <location>
        <begin position="19"/>
        <end position="29"/>
    </location>
</feature>
<protein>
    <submittedName>
        <fullName evidence="2">Uncharacterized protein</fullName>
    </submittedName>
</protein>
<evidence type="ECO:0000313" key="3">
    <source>
        <dbReference type="Proteomes" id="UP000271241"/>
    </source>
</evidence>
<gene>
    <name evidence="2" type="ORF">THASP1DRAFT_33830</name>
</gene>
<name>A0A4V1IVK8_9FUNG</name>
<organism evidence="2 3">
    <name type="scientific">Thamnocephalis sphaerospora</name>
    <dbReference type="NCBI Taxonomy" id="78915"/>
    <lineage>
        <taxon>Eukaryota</taxon>
        <taxon>Fungi</taxon>
        <taxon>Fungi incertae sedis</taxon>
        <taxon>Zoopagomycota</taxon>
        <taxon>Zoopagomycotina</taxon>
        <taxon>Zoopagomycetes</taxon>
        <taxon>Zoopagales</taxon>
        <taxon>Sigmoideomycetaceae</taxon>
        <taxon>Thamnocephalis</taxon>
    </lineage>
</organism>
<keyword evidence="3" id="KW-1185">Reference proteome</keyword>
<proteinExistence type="predicted"/>
<reference evidence="3" key="1">
    <citation type="journal article" date="2018" name="Nat. Microbiol.">
        <title>Leveraging single-cell genomics to expand the fungal tree of life.</title>
        <authorList>
            <person name="Ahrendt S.R."/>
            <person name="Quandt C.A."/>
            <person name="Ciobanu D."/>
            <person name="Clum A."/>
            <person name="Salamov A."/>
            <person name="Andreopoulos B."/>
            <person name="Cheng J.F."/>
            <person name="Woyke T."/>
            <person name="Pelin A."/>
            <person name="Henrissat B."/>
            <person name="Reynolds N.K."/>
            <person name="Benny G.L."/>
            <person name="Smith M.E."/>
            <person name="James T.Y."/>
            <person name="Grigoriev I.V."/>
        </authorList>
    </citation>
    <scope>NUCLEOTIDE SEQUENCE [LARGE SCALE GENOMIC DNA]</scope>
    <source>
        <strain evidence="3">RSA 1356</strain>
    </source>
</reference>
<dbReference type="AlphaFoldDB" id="A0A4V1IVK8"/>
<sequence length="205" mass="22625">MPPTGATHTRPSPRMQPYGASQGSLQSHNYPRPHQLRMQQHVLRTTRVSELAHASSVPASYSCLHELFIHLHSLCKDQTRHPRLHAFLARDALCIPSDGQDLVTLRCFFWEMDRDCCPLTPADQPDALPYRLVGRHCPNARDGDFQCFAIRRARPHEAELALEVRGSTSPVVNGADAAATRGNGADAPTFSRISSRSSATCSFGT</sequence>